<accession>A0A6A5V3W8</accession>
<dbReference type="PANTHER" id="PTHR47843">
    <property type="entry name" value="BTB DOMAIN-CONTAINING PROTEIN-RELATED"/>
    <property type="match status" value="1"/>
</dbReference>
<dbReference type="OrthoDB" id="6359816at2759"/>
<gene>
    <name evidence="2" type="ORF">BU23DRAFT_277911</name>
</gene>
<dbReference type="InterPro" id="IPR000210">
    <property type="entry name" value="BTB/POZ_dom"/>
</dbReference>
<evidence type="ECO:0000259" key="1">
    <source>
        <dbReference type="PROSITE" id="PS50097"/>
    </source>
</evidence>
<proteinExistence type="predicted"/>
<dbReference type="EMBL" id="ML976725">
    <property type="protein sequence ID" value="KAF1968007.1"/>
    <property type="molecule type" value="Genomic_DNA"/>
</dbReference>
<dbReference type="SUPFAM" id="SSF54695">
    <property type="entry name" value="POZ domain"/>
    <property type="match status" value="1"/>
</dbReference>
<dbReference type="Proteomes" id="UP000800036">
    <property type="component" value="Unassembled WGS sequence"/>
</dbReference>
<dbReference type="InterPro" id="IPR011333">
    <property type="entry name" value="SKP1/BTB/POZ_sf"/>
</dbReference>
<reference evidence="2" key="1">
    <citation type="journal article" date="2020" name="Stud. Mycol.">
        <title>101 Dothideomycetes genomes: a test case for predicting lifestyles and emergence of pathogens.</title>
        <authorList>
            <person name="Haridas S."/>
            <person name="Albert R."/>
            <person name="Binder M."/>
            <person name="Bloem J."/>
            <person name="Labutti K."/>
            <person name="Salamov A."/>
            <person name="Andreopoulos B."/>
            <person name="Baker S."/>
            <person name="Barry K."/>
            <person name="Bills G."/>
            <person name="Bluhm B."/>
            <person name="Cannon C."/>
            <person name="Castanera R."/>
            <person name="Culley D."/>
            <person name="Daum C."/>
            <person name="Ezra D."/>
            <person name="Gonzalez J."/>
            <person name="Henrissat B."/>
            <person name="Kuo A."/>
            <person name="Liang C."/>
            <person name="Lipzen A."/>
            <person name="Lutzoni F."/>
            <person name="Magnuson J."/>
            <person name="Mondo S."/>
            <person name="Nolan M."/>
            <person name="Ohm R."/>
            <person name="Pangilinan J."/>
            <person name="Park H.-J."/>
            <person name="Ramirez L."/>
            <person name="Alfaro M."/>
            <person name="Sun H."/>
            <person name="Tritt A."/>
            <person name="Yoshinaga Y."/>
            <person name="Zwiers L.-H."/>
            <person name="Turgeon B."/>
            <person name="Goodwin S."/>
            <person name="Spatafora J."/>
            <person name="Crous P."/>
            <person name="Grigoriev I."/>
        </authorList>
    </citation>
    <scope>NUCLEOTIDE SEQUENCE</scope>
    <source>
        <strain evidence="2">CBS 107.79</strain>
    </source>
</reference>
<keyword evidence="3" id="KW-1185">Reference proteome</keyword>
<evidence type="ECO:0000313" key="2">
    <source>
        <dbReference type="EMBL" id="KAF1968007.1"/>
    </source>
</evidence>
<dbReference type="Gene3D" id="3.30.710.10">
    <property type="entry name" value="Potassium Channel Kv1.1, Chain A"/>
    <property type="match status" value="1"/>
</dbReference>
<dbReference type="PANTHER" id="PTHR47843:SF5">
    <property type="entry name" value="BTB_POZ DOMAIN PROTEIN"/>
    <property type="match status" value="1"/>
</dbReference>
<organism evidence="2 3">
    <name type="scientific">Bimuria novae-zelandiae CBS 107.79</name>
    <dbReference type="NCBI Taxonomy" id="1447943"/>
    <lineage>
        <taxon>Eukaryota</taxon>
        <taxon>Fungi</taxon>
        <taxon>Dikarya</taxon>
        <taxon>Ascomycota</taxon>
        <taxon>Pezizomycotina</taxon>
        <taxon>Dothideomycetes</taxon>
        <taxon>Pleosporomycetidae</taxon>
        <taxon>Pleosporales</taxon>
        <taxon>Massarineae</taxon>
        <taxon>Didymosphaeriaceae</taxon>
        <taxon>Bimuria</taxon>
    </lineage>
</organism>
<protein>
    <recommendedName>
        <fullName evidence="1">BTB domain-containing protein</fullName>
    </recommendedName>
</protein>
<dbReference type="AlphaFoldDB" id="A0A6A5V3W8"/>
<dbReference type="CDD" id="cd18186">
    <property type="entry name" value="BTB_POZ_ZBTB_KLHL-like"/>
    <property type="match status" value="1"/>
</dbReference>
<sequence>MVEKSQKRLLGTLKDLLATGKYSDLTITCGVDTYAVHAMVVCSQSEFLAGAARFPGIESETKNVDLSDEEPAIVKLLMQFLYEGDYAPLISDENLDSEESEEASSVAPHTCCVYDLWGQMCSRKLCQHHQCGHNCNRNCRNFVCSTCNPPPGTQASNLSIHSKLYEIGDRLLVDVLKDLARAKFANACIHFWEDRAFPTVATHAFQSTSEDDKGLWDLVCKTVAEHMELVKDPVIDVLLNTVPGLAVGLLKEKGEKYRWF</sequence>
<evidence type="ECO:0000313" key="3">
    <source>
        <dbReference type="Proteomes" id="UP000800036"/>
    </source>
</evidence>
<feature type="domain" description="BTB" evidence="1">
    <location>
        <begin position="23"/>
        <end position="85"/>
    </location>
</feature>
<dbReference type="Pfam" id="PF00651">
    <property type="entry name" value="BTB"/>
    <property type="match status" value="1"/>
</dbReference>
<name>A0A6A5V3W8_9PLEO</name>
<dbReference type="PROSITE" id="PS50097">
    <property type="entry name" value="BTB"/>
    <property type="match status" value="1"/>
</dbReference>